<dbReference type="eggNOG" id="arCOG01531">
    <property type="taxonomic scope" value="Archaea"/>
</dbReference>
<keyword evidence="2" id="KW-0238">DNA-binding</keyword>
<keyword evidence="3" id="KW-1185">Reference proteome</keyword>
<proteinExistence type="predicted"/>
<dbReference type="STRING" id="399550.Smar_0476"/>
<dbReference type="OrthoDB" id="42408at2157"/>
<reference evidence="2 3" key="2">
    <citation type="journal article" date="2009" name="Stand. Genomic Sci.">
        <title>Complete genome sequence of Staphylothermus marinus Stetter and Fiala 1986 type strain F1.</title>
        <authorList>
            <person name="Anderson I.J."/>
            <person name="Sun H."/>
            <person name="Lapidus A."/>
            <person name="Copeland A."/>
            <person name="Glavina Del Rio T."/>
            <person name="Tice H."/>
            <person name="Dalin E."/>
            <person name="Lucas S."/>
            <person name="Barry K."/>
            <person name="Land M."/>
            <person name="Richardson P."/>
            <person name="Huber H."/>
            <person name="Kyrpides N.C."/>
        </authorList>
    </citation>
    <scope>NUCLEOTIDE SEQUENCE [LARGE SCALE GENOMIC DNA]</scope>
    <source>
        <strain evidence="3">ATCC 43588 / DSM 3639 / JCM 9404 / F1</strain>
    </source>
</reference>
<dbReference type="Proteomes" id="UP000000254">
    <property type="component" value="Chromosome"/>
</dbReference>
<reference evidence="3" key="1">
    <citation type="journal article" date="2009" name="BMC Genomics">
        <title>The complete genome sequence of Staphylothermus marinus reveals differences in sulfur metabolism among heterotrophic Crenarchaeota.</title>
        <authorList>
            <person name="Anderson I.J."/>
            <person name="Dharmarajan L."/>
            <person name="Rodriguez J."/>
            <person name="Hooper S."/>
            <person name="Porat I."/>
            <person name="Ulrich L.E."/>
            <person name="Elkins J.G."/>
            <person name="Mavromatis K."/>
            <person name="Sun H."/>
            <person name="Land M."/>
            <person name="Lapidus A."/>
            <person name="Lucas S."/>
            <person name="Barry K."/>
            <person name="Huber H."/>
            <person name="Zhulin I.B."/>
            <person name="Whitman W.B."/>
            <person name="Mukhopadhyay B."/>
            <person name="Woese C."/>
            <person name="Bristow J."/>
            <person name="Kyrpides N."/>
        </authorList>
    </citation>
    <scope>NUCLEOTIDE SEQUENCE [LARGE SCALE GENOMIC DNA]</scope>
    <source>
        <strain evidence="3">ATCC 43588 / DSM 3639 / JCM 9404 / F1</strain>
    </source>
</reference>
<accession>A3DLS5</accession>
<evidence type="ECO:0000313" key="3">
    <source>
        <dbReference type="Proteomes" id="UP000000254"/>
    </source>
</evidence>
<evidence type="ECO:0000256" key="1">
    <source>
        <dbReference type="SAM" id="Coils"/>
    </source>
</evidence>
<protein>
    <submittedName>
        <fullName evidence="2">CopG domain protein DNA-binding domain protein</fullName>
    </submittedName>
</protein>
<feature type="coiled-coil region" evidence="1">
    <location>
        <begin position="76"/>
        <end position="110"/>
    </location>
</feature>
<dbReference type="KEGG" id="smr:Smar_0476"/>
<dbReference type="RefSeq" id="WP_011838776.1">
    <property type="nucleotide sequence ID" value="NC_009033.1"/>
</dbReference>
<dbReference type="EMBL" id="CP000575">
    <property type="protein sequence ID" value="ABN69585.1"/>
    <property type="molecule type" value="Genomic_DNA"/>
</dbReference>
<dbReference type="GO" id="GO:0003677">
    <property type="term" value="F:DNA binding"/>
    <property type="evidence" value="ECO:0007669"/>
    <property type="project" value="UniProtKB-KW"/>
</dbReference>
<organism evidence="2 3">
    <name type="scientific">Staphylothermus marinus (strain ATCC 43588 / DSM 3639 / JCM 9404 / F1)</name>
    <dbReference type="NCBI Taxonomy" id="399550"/>
    <lineage>
        <taxon>Archaea</taxon>
        <taxon>Thermoproteota</taxon>
        <taxon>Thermoprotei</taxon>
        <taxon>Desulfurococcales</taxon>
        <taxon>Desulfurococcaceae</taxon>
        <taxon>Staphylothermus</taxon>
    </lineage>
</organism>
<sequence length="238" mass="28379">MAGKEKYKVLTIRVDEETYRKLLAKAEKEGYSMISDYILALINQAVGAETIPSLDKLKTRIKRYVQDAVNEQLMVVENLRRQIIELYDKIDELEKRINDIDKKVQEITTKITRPTPIQREKPIRQRKTGIERLKEEKVLFESKLTGLRYRDKFFNYLERMGAVVIPLRGERVAVDAEFWENFKKKLFEEIDTDNDEIIKEKLDPLEYQLFLRLRSEPLIFFDAKTRKWKPISETRIFS</sequence>
<dbReference type="AlphaFoldDB" id="A3DLS5"/>
<dbReference type="GeneID" id="4907435"/>
<evidence type="ECO:0000313" key="2">
    <source>
        <dbReference type="EMBL" id="ABN69585.1"/>
    </source>
</evidence>
<name>A3DLS5_STAMF</name>
<keyword evidence="1" id="KW-0175">Coiled coil</keyword>
<gene>
    <name evidence="2" type="ordered locus">Smar_0476</name>
</gene>
<dbReference type="HOGENOM" id="CLU_092680_0_0_2"/>